<evidence type="ECO:0000256" key="2">
    <source>
        <dbReference type="ARBA" id="ARBA00004496"/>
    </source>
</evidence>
<evidence type="ECO:0000256" key="7">
    <source>
        <dbReference type="ARBA" id="ARBA00022833"/>
    </source>
</evidence>
<comment type="similarity">
    <text evidence="4">Belongs to the S-100 family.</text>
</comment>
<dbReference type="Pfam" id="PF01023">
    <property type="entry name" value="S_100"/>
    <property type="match status" value="1"/>
</dbReference>
<dbReference type="GO" id="GO:0005634">
    <property type="term" value="C:nucleus"/>
    <property type="evidence" value="ECO:0007669"/>
    <property type="project" value="UniProtKB-SubCell"/>
</dbReference>
<keyword evidence="13" id="KW-1185">Reference proteome</keyword>
<dbReference type="AlphaFoldDB" id="A0A5A9NPN5"/>
<evidence type="ECO:0000256" key="8">
    <source>
        <dbReference type="ARBA" id="ARBA00022990"/>
    </source>
</evidence>
<keyword evidence="6" id="KW-0964">Secreted</keyword>
<dbReference type="GO" id="GO:0005737">
    <property type="term" value="C:cytoplasm"/>
    <property type="evidence" value="ECO:0007669"/>
    <property type="project" value="UniProtKB-SubCell"/>
</dbReference>
<protein>
    <submittedName>
        <fullName evidence="12">S-100 protein beta chain</fullName>
    </submittedName>
</protein>
<evidence type="ECO:0000256" key="1">
    <source>
        <dbReference type="ARBA" id="ARBA00004123"/>
    </source>
</evidence>
<evidence type="ECO:0000256" key="6">
    <source>
        <dbReference type="ARBA" id="ARBA00022525"/>
    </source>
</evidence>
<evidence type="ECO:0000256" key="5">
    <source>
        <dbReference type="ARBA" id="ARBA00022490"/>
    </source>
</evidence>
<accession>A0A5A9NPN5</accession>
<evidence type="ECO:0000256" key="9">
    <source>
        <dbReference type="ARBA" id="ARBA00023242"/>
    </source>
</evidence>
<dbReference type="EMBL" id="SOYY01000014">
    <property type="protein sequence ID" value="KAA0712084.1"/>
    <property type="molecule type" value="Genomic_DNA"/>
</dbReference>
<proteinExistence type="inferred from homology"/>
<dbReference type="GO" id="GO:0008284">
    <property type="term" value="P:positive regulation of cell population proliferation"/>
    <property type="evidence" value="ECO:0007669"/>
    <property type="project" value="TreeGrafter"/>
</dbReference>
<dbReference type="CDD" id="cd05027">
    <property type="entry name" value="S-100B"/>
    <property type="match status" value="1"/>
</dbReference>
<dbReference type="SUPFAM" id="SSF47473">
    <property type="entry name" value="EF-hand"/>
    <property type="match status" value="1"/>
</dbReference>
<feature type="region of interest" description="Disordered" evidence="10">
    <location>
        <begin position="1"/>
        <end position="55"/>
    </location>
</feature>
<reference evidence="12 13" key="1">
    <citation type="journal article" date="2019" name="Mol. Ecol. Resour.">
        <title>Chromosome-level genome assembly of Triplophysa tibetana, a fish adapted to the harsh high-altitude environment of the Tibetan Plateau.</title>
        <authorList>
            <person name="Yang X."/>
            <person name="Liu H."/>
            <person name="Ma Z."/>
            <person name="Zou Y."/>
            <person name="Zou M."/>
            <person name="Mao Y."/>
            <person name="Li X."/>
            <person name="Wang H."/>
            <person name="Chen T."/>
            <person name="Wang W."/>
            <person name="Yang R."/>
        </authorList>
    </citation>
    <scope>NUCLEOTIDE SEQUENCE [LARGE SCALE GENOMIC DNA]</scope>
    <source>
        <strain evidence="12">TTIB1903HZAU</strain>
        <tissue evidence="12">Muscle</tissue>
    </source>
</reference>
<dbReference type="PANTHER" id="PTHR11639">
    <property type="entry name" value="S100 CALCIUM-BINDING PROTEIN"/>
    <property type="match status" value="1"/>
</dbReference>
<dbReference type="PROSITE" id="PS00303">
    <property type="entry name" value="S100_CABP"/>
    <property type="match status" value="1"/>
</dbReference>
<comment type="caution">
    <text evidence="12">The sequence shown here is derived from an EMBL/GenBank/DDBJ whole genome shotgun (WGS) entry which is preliminary data.</text>
</comment>
<dbReference type="GO" id="GO:0005615">
    <property type="term" value="C:extracellular space"/>
    <property type="evidence" value="ECO:0007669"/>
    <property type="project" value="TreeGrafter"/>
</dbReference>
<dbReference type="InterPro" id="IPR011992">
    <property type="entry name" value="EF-hand-dom_pair"/>
</dbReference>
<evidence type="ECO:0000256" key="3">
    <source>
        <dbReference type="ARBA" id="ARBA00004613"/>
    </source>
</evidence>
<evidence type="ECO:0000259" key="11">
    <source>
        <dbReference type="SMART" id="SM01394"/>
    </source>
</evidence>
<comment type="subcellular location">
    <subcellularLocation>
        <location evidence="2">Cytoplasm</location>
    </subcellularLocation>
    <subcellularLocation>
        <location evidence="1">Nucleus</location>
    </subcellularLocation>
    <subcellularLocation>
        <location evidence="3">Secreted</location>
    </subcellularLocation>
</comment>
<feature type="compositionally biased region" description="Basic and acidic residues" evidence="10">
    <location>
        <begin position="17"/>
        <end position="47"/>
    </location>
</feature>
<dbReference type="GO" id="GO:0043123">
    <property type="term" value="P:positive regulation of canonical NF-kappaB signal transduction"/>
    <property type="evidence" value="ECO:0007669"/>
    <property type="project" value="TreeGrafter"/>
</dbReference>
<organism evidence="12 13">
    <name type="scientific">Triplophysa tibetana</name>
    <dbReference type="NCBI Taxonomy" id="1572043"/>
    <lineage>
        <taxon>Eukaryota</taxon>
        <taxon>Metazoa</taxon>
        <taxon>Chordata</taxon>
        <taxon>Craniata</taxon>
        <taxon>Vertebrata</taxon>
        <taxon>Euteleostomi</taxon>
        <taxon>Actinopterygii</taxon>
        <taxon>Neopterygii</taxon>
        <taxon>Teleostei</taxon>
        <taxon>Ostariophysi</taxon>
        <taxon>Cypriniformes</taxon>
        <taxon>Nemacheilidae</taxon>
        <taxon>Triplophysa</taxon>
    </lineage>
</organism>
<dbReference type="GO" id="GO:0048306">
    <property type="term" value="F:calcium-dependent protein binding"/>
    <property type="evidence" value="ECO:0007669"/>
    <property type="project" value="TreeGrafter"/>
</dbReference>
<keyword evidence="5" id="KW-0963">Cytoplasm</keyword>
<evidence type="ECO:0000313" key="12">
    <source>
        <dbReference type="EMBL" id="KAA0712084.1"/>
    </source>
</evidence>
<dbReference type="Gene3D" id="1.10.238.10">
    <property type="entry name" value="EF-hand"/>
    <property type="match status" value="1"/>
</dbReference>
<dbReference type="GO" id="GO:0008270">
    <property type="term" value="F:zinc ion binding"/>
    <property type="evidence" value="ECO:0007669"/>
    <property type="project" value="InterPro"/>
</dbReference>
<dbReference type="GO" id="GO:0005509">
    <property type="term" value="F:calcium ion binding"/>
    <property type="evidence" value="ECO:0007669"/>
    <property type="project" value="InterPro"/>
</dbReference>
<gene>
    <name evidence="12" type="ORF">E1301_Tti012819</name>
</gene>
<keyword evidence="7" id="KW-0862">Zinc</keyword>
<evidence type="ECO:0000256" key="10">
    <source>
        <dbReference type="SAM" id="MobiDB-lite"/>
    </source>
</evidence>
<dbReference type="GO" id="GO:0044548">
    <property type="term" value="F:S100 protein binding"/>
    <property type="evidence" value="ECO:0007669"/>
    <property type="project" value="TreeGrafter"/>
</dbReference>
<dbReference type="InterPro" id="IPR001751">
    <property type="entry name" value="S100/CaBP7/8-like_CS"/>
</dbReference>
<dbReference type="InterPro" id="IPR013787">
    <property type="entry name" value="S100_Ca-bd_sub"/>
</dbReference>
<dbReference type="Proteomes" id="UP000324632">
    <property type="component" value="Chromosome 14"/>
</dbReference>
<dbReference type="InterPro" id="IPR028481">
    <property type="entry name" value="S100-B"/>
</dbReference>
<keyword evidence="8" id="KW-0007">Acetylation</keyword>
<name>A0A5A9NPN5_9TELE</name>
<dbReference type="PANTHER" id="PTHR11639:SF141">
    <property type="entry name" value="PROTEIN S100-B"/>
    <property type="match status" value="1"/>
</dbReference>
<evidence type="ECO:0000256" key="4">
    <source>
        <dbReference type="ARBA" id="ARBA00007323"/>
    </source>
</evidence>
<feature type="domain" description="S100/CaBP-9k-type calcium binding subdomain" evidence="11">
    <location>
        <begin position="96"/>
        <end position="138"/>
    </location>
</feature>
<evidence type="ECO:0000313" key="13">
    <source>
        <dbReference type="Proteomes" id="UP000324632"/>
    </source>
</evidence>
<keyword evidence="9" id="KW-0539">Nucleus</keyword>
<sequence length="449" mass="50883">MPDNKILVGAYGDTELPDQKENRKTNGEKTNPHSPELEDRQTEDVRTSKQRPPPLQTYKCVSSHCSKTPHSDTLLVYCNTVIIPEIAKLYVKMSDLENCLGTIIEIFHKYSSKEGDIYKLKKSELKELLTNEFPSLIEQVKDQATMDSLMESLDTDADSECDFQEFMTFITMVTGVLLSSSFDANWLCEVVDTYRLLVRELKKLDLLFFHADSIFFKRPHKPKEVTPCAPRRTWKNLQITLNLRRQSFAPVFPVSLADAHCLNGKKNGMGLRSLGKKLDGSSMIDPDVHRSHLPHTFQLSVHRSKRLHGPLGGQEFTNGVQGPTRRVGSNHGVGFTTIRIGRIKLDIKRTAIRPICTKRDVLHVGDGEVKGRNRIPPLSKLYRAWLAFQILRFMPRQATAQTVTARQVPYPSLNLASGRTRAKQQTYLIFTGHNEPLMGLNDSKRADEA</sequence>
<dbReference type="SMART" id="SM01394">
    <property type="entry name" value="S_100"/>
    <property type="match status" value="1"/>
</dbReference>
<dbReference type="GO" id="GO:0050786">
    <property type="term" value="F:RAGE receptor binding"/>
    <property type="evidence" value="ECO:0007669"/>
    <property type="project" value="TreeGrafter"/>
</dbReference>